<dbReference type="Proteomes" id="UP000016649">
    <property type="component" value="Unassembled WGS sequence"/>
</dbReference>
<feature type="domain" description="LysM" evidence="3">
    <location>
        <begin position="81"/>
        <end position="125"/>
    </location>
</feature>
<feature type="compositionally biased region" description="Low complexity" evidence="1">
    <location>
        <begin position="139"/>
        <end position="153"/>
    </location>
</feature>
<feature type="chain" id="PRO_5047359497" evidence="2">
    <location>
        <begin position="20"/>
        <end position="302"/>
    </location>
</feature>
<dbReference type="PANTHER" id="PTHR33734:SF22">
    <property type="entry name" value="MEMBRANE-BOUND LYTIC MUREIN TRANSGLYCOSYLASE D"/>
    <property type="match status" value="1"/>
</dbReference>
<evidence type="ECO:0000313" key="4">
    <source>
        <dbReference type="EMBL" id="ERJ94123.1"/>
    </source>
</evidence>
<sequence length="302" mass="31841">MRFCVRFCFVLSFVLCVQSAVIGENIYHTVEKGDTLYSLAKKYGVTMDDIRSANGMGSANDLYVGQKLSIPAKASGTVTYESYTVKAGDTLYSIAKRSGITVDKLRFLNDLDTSSVLKTGQRLKVPSVSGFTSSQIASGNSSGAQASSSQSSGTKGGTSGGDKTVLPLIGSDKDPRSYAKKAGDTSLIWPVKATEVVYVAGKISGVALTGSKNEQVTAIRSGTVMFSGVYRGFGQVVFVQASSGHMYVYTGLDSLSVKRGQQVKYGQQLGIIGSDPISGKNLINLMVFKKGSPLDPAKAPRG</sequence>
<reference evidence="4 5" key="1">
    <citation type="submission" date="2013-08" db="EMBL/GenBank/DDBJ databases">
        <authorList>
            <person name="Weinstock G."/>
            <person name="Sodergren E."/>
            <person name="Wylie T."/>
            <person name="Fulton L."/>
            <person name="Fulton R."/>
            <person name="Fronick C."/>
            <person name="O'Laughlin M."/>
            <person name="Godfrey J."/>
            <person name="Miner T."/>
            <person name="Herter B."/>
            <person name="Appelbaum E."/>
            <person name="Cordes M."/>
            <person name="Lek S."/>
            <person name="Wollam A."/>
            <person name="Pepin K.H."/>
            <person name="Palsikar V.B."/>
            <person name="Mitreva M."/>
            <person name="Wilson R.K."/>
        </authorList>
    </citation>
    <scope>NUCLEOTIDE SEQUENCE [LARGE SCALE GENOMIC DNA]</scope>
    <source>
        <strain evidence="4 5">ATCC 700332</strain>
    </source>
</reference>
<dbReference type="InterPro" id="IPR016047">
    <property type="entry name" value="M23ase_b-sheet_dom"/>
</dbReference>
<dbReference type="Pfam" id="PF01476">
    <property type="entry name" value="LysM"/>
    <property type="match status" value="2"/>
</dbReference>
<proteinExistence type="predicted"/>
<protein>
    <submittedName>
        <fullName evidence="4">LysM domain protein</fullName>
    </submittedName>
</protein>
<feature type="domain" description="LysM" evidence="3">
    <location>
        <begin position="26"/>
        <end position="70"/>
    </location>
</feature>
<dbReference type="Pfam" id="PF01551">
    <property type="entry name" value="Peptidase_M23"/>
    <property type="match status" value="1"/>
</dbReference>
<dbReference type="SUPFAM" id="SSF51261">
    <property type="entry name" value="Duplicated hybrid motif"/>
    <property type="match status" value="1"/>
</dbReference>
<feature type="signal peptide" evidence="2">
    <location>
        <begin position="1"/>
        <end position="19"/>
    </location>
</feature>
<comment type="caution">
    <text evidence="4">The sequence shown here is derived from an EMBL/GenBank/DDBJ whole genome shotgun (WGS) entry which is preliminary data.</text>
</comment>
<dbReference type="InterPro" id="IPR011055">
    <property type="entry name" value="Dup_hybrid_motif"/>
</dbReference>
<keyword evidence="5" id="KW-1185">Reference proteome</keyword>
<dbReference type="CDD" id="cd12797">
    <property type="entry name" value="M23_peptidase"/>
    <property type="match status" value="1"/>
</dbReference>
<dbReference type="PROSITE" id="PS51782">
    <property type="entry name" value="LYSM"/>
    <property type="match status" value="2"/>
</dbReference>
<dbReference type="Gene3D" id="3.10.350.10">
    <property type="entry name" value="LysM domain"/>
    <property type="match status" value="2"/>
</dbReference>
<dbReference type="SUPFAM" id="SSF54106">
    <property type="entry name" value="LysM domain"/>
    <property type="match status" value="2"/>
</dbReference>
<dbReference type="Gene3D" id="2.70.70.10">
    <property type="entry name" value="Glucose Permease (Domain IIA)"/>
    <property type="match status" value="1"/>
</dbReference>
<evidence type="ECO:0000256" key="2">
    <source>
        <dbReference type="SAM" id="SignalP"/>
    </source>
</evidence>
<dbReference type="RefSeq" id="WP_021686879.1">
    <property type="nucleotide sequence ID" value="NZ_KI260561.1"/>
</dbReference>
<evidence type="ECO:0000259" key="3">
    <source>
        <dbReference type="PROSITE" id="PS51782"/>
    </source>
</evidence>
<dbReference type="PANTHER" id="PTHR33734">
    <property type="entry name" value="LYSM DOMAIN-CONTAINING GPI-ANCHORED PROTEIN 2"/>
    <property type="match status" value="1"/>
</dbReference>
<gene>
    <name evidence="4" type="ORF">HMPREF9193_00478</name>
</gene>
<name>A0ABN0P0Y8_TRELE</name>
<dbReference type="EMBL" id="AWVH01000006">
    <property type="protein sequence ID" value="ERJ94123.1"/>
    <property type="molecule type" value="Genomic_DNA"/>
</dbReference>
<keyword evidence="2" id="KW-0732">Signal</keyword>
<dbReference type="CDD" id="cd00118">
    <property type="entry name" value="LysM"/>
    <property type="match status" value="2"/>
</dbReference>
<organism evidence="4 5">
    <name type="scientific">Treponema lecithinolyticum ATCC 700332</name>
    <dbReference type="NCBI Taxonomy" id="1321815"/>
    <lineage>
        <taxon>Bacteria</taxon>
        <taxon>Pseudomonadati</taxon>
        <taxon>Spirochaetota</taxon>
        <taxon>Spirochaetia</taxon>
        <taxon>Spirochaetales</taxon>
        <taxon>Treponemataceae</taxon>
        <taxon>Treponema</taxon>
    </lineage>
</organism>
<dbReference type="InterPro" id="IPR036779">
    <property type="entry name" value="LysM_dom_sf"/>
</dbReference>
<feature type="region of interest" description="Disordered" evidence="1">
    <location>
        <begin position="139"/>
        <end position="170"/>
    </location>
</feature>
<dbReference type="SMART" id="SM00257">
    <property type="entry name" value="LysM"/>
    <property type="match status" value="2"/>
</dbReference>
<evidence type="ECO:0000256" key="1">
    <source>
        <dbReference type="SAM" id="MobiDB-lite"/>
    </source>
</evidence>
<accession>A0ABN0P0Y8</accession>
<evidence type="ECO:0000313" key="5">
    <source>
        <dbReference type="Proteomes" id="UP000016649"/>
    </source>
</evidence>
<dbReference type="InterPro" id="IPR018392">
    <property type="entry name" value="LysM"/>
</dbReference>